<sequence length="389" mass="44888">MPSNSLSLPPELYLLVLSYLPDIDIRSFSSCSKACRDLTLPYLFRSLKLCDASLAAFRFGGTFHHLRSKVRHITFNNLNFSDVLQTITLARQYCTFLHLFPHLSSLRIRFLAIIELRSLLPIMILSRISKYRFYRNLKKLSLECTRLPRSDWIPPSSDSTPIWSRKDGGLIIQAMGMTLEELRSTELTFPEGLEEAAIQDVVYFDFEKQEKGLDNPYLFFTLSTSTLKSLKITAPGIAMHLRPANAQRPVFPAVEDLVIRLESGFGERHMADIALQFPNLRDFKIDTSHNSDILMETYAGGWRFKKARRVRLVWPVDIWLPSFDGKVETAILDIMVQNWAASELEEVEFVKRKKFWLGNTFNACKFTRDEGRRWVRTTYSGQSCDLGYD</sequence>
<dbReference type="SUPFAM" id="SSF81383">
    <property type="entry name" value="F-box domain"/>
    <property type="match status" value="1"/>
</dbReference>
<evidence type="ECO:0000313" key="3">
    <source>
        <dbReference type="Proteomes" id="UP001365542"/>
    </source>
</evidence>
<name>A0AAV9X5F6_9PEZI</name>
<proteinExistence type="predicted"/>
<dbReference type="Proteomes" id="UP001365542">
    <property type="component" value="Unassembled WGS sequence"/>
</dbReference>
<protein>
    <recommendedName>
        <fullName evidence="1">F-box domain-containing protein</fullName>
    </recommendedName>
</protein>
<organism evidence="2 3">
    <name type="scientific">Orbilia ellipsospora</name>
    <dbReference type="NCBI Taxonomy" id="2528407"/>
    <lineage>
        <taxon>Eukaryota</taxon>
        <taxon>Fungi</taxon>
        <taxon>Dikarya</taxon>
        <taxon>Ascomycota</taxon>
        <taxon>Pezizomycotina</taxon>
        <taxon>Orbiliomycetes</taxon>
        <taxon>Orbiliales</taxon>
        <taxon>Orbiliaceae</taxon>
        <taxon>Orbilia</taxon>
    </lineage>
</organism>
<evidence type="ECO:0000313" key="2">
    <source>
        <dbReference type="EMBL" id="KAK6535533.1"/>
    </source>
</evidence>
<keyword evidence="3" id="KW-1185">Reference proteome</keyword>
<reference evidence="2 3" key="1">
    <citation type="submission" date="2019-10" db="EMBL/GenBank/DDBJ databases">
        <authorList>
            <person name="Palmer J.M."/>
        </authorList>
    </citation>
    <scope>NUCLEOTIDE SEQUENCE [LARGE SCALE GENOMIC DNA]</scope>
    <source>
        <strain evidence="2 3">TWF694</strain>
    </source>
</reference>
<dbReference type="EMBL" id="JAVHJO010000010">
    <property type="protein sequence ID" value="KAK6535533.1"/>
    <property type="molecule type" value="Genomic_DNA"/>
</dbReference>
<dbReference type="InterPro" id="IPR036047">
    <property type="entry name" value="F-box-like_dom_sf"/>
</dbReference>
<dbReference type="AlphaFoldDB" id="A0AAV9X5F6"/>
<dbReference type="InterPro" id="IPR001810">
    <property type="entry name" value="F-box_dom"/>
</dbReference>
<dbReference type="CDD" id="cd09917">
    <property type="entry name" value="F-box_SF"/>
    <property type="match status" value="1"/>
</dbReference>
<comment type="caution">
    <text evidence="2">The sequence shown here is derived from an EMBL/GenBank/DDBJ whole genome shotgun (WGS) entry which is preliminary data.</text>
</comment>
<gene>
    <name evidence="2" type="ORF">TWF694_001988</name>
</gene>
<dbReference type="Pfam" id="PF00646">
    <property type="entry name" value="F-box"/>
    <property type="match status" value="1"/>
</dbReference>
<feature type="domain" description="F-box" evidence="1">
    <location>
        <begin position="6"/>
        <end position="38"/>
    </location>
</feature>
<accession>A0AAV9X5F6</accession>
<evidence type="ECO:0000259" key="1">
    <source>
        <dbReference type="Pfam" id="PF00646"/>
    </source>
</evidence>